<keyword evidence="2" id="KW-1185">Reference proteome</keyword>
<evidence type="ECO:0000313" key="1">
    <source>
        <dbReference type="EMBL" id="KAF1955294.1"/>
    </source>
</evidence>
<gene>
    <name evidence="1" type="ORF">CC80DRAFT_549500</name>
</gene>
<organism evidence="1 2">
    <name type="scientific">Byssothecium circinans</name>
    <dbReference type="NCBI Taxonomy" id="147558"/>
    <lineage>
        <taxon>Eukaryota</taxon>
        <taxon>Fungi</taxon>
        <taxon>Dikarya</taxon>
        <taxon>Ascomycota</taxon>
        <taxon>Pezizomycotina</taxon>
        <taxon>Dothideomycetes</taxon>
        <taxon>Pleosporomycetidae</taxon>
        <taxon>Pleosporales</taxon>
        <taxon>Massarineae</taxon>
        <taxon>Massarinaceae</taxon>
        <taxon>Byssothecium</taxon>
    </lineage>
</organism>
<name>A0A6A5TSP1_9PLEO</name>
<evidence type="ECO:0000313" key="2">
    <source>
        <dbReference type="Proteomes" id="UP000800035"/>
    </source>
</evidence>
<proteinExistence type="predicted"/>
<reference evidence="1" key="1">
    <citation type="journal article" date="2020" name="Stud. Mycol.">
        <title>101 Dothideomycetes genomes: a test case for predicting lifestyles and emergence of pathogens.</title>
        <authorList>
            <person name="Haridas S."/>
            <person name="Albert R."/>
            <person name="Binder M."/>
            <person name="Bloem J."/>
            <person name="Labutti K."/>
            <person name="Salamov A."/>
            <person name="Andreopoulos B."/>
            <person name="Baker S."/>
            <person name="Barry K."/>
            <person name="Bills G."/>
            <person name="Bluhm B."/>
            <person name="Cannon C."/>
            <person name="Castanera R."/>
            <person name="Culley D."/>
            <person name="Daum C."/>
            <person name="Ezra D."/>
            <person name="Gonzalez J."/>
            <person name="Henrissat B."/>
            <person name="Kuo A."/>
            <person name="Liang C."/>
            <person name="Lipzen A."/>
            <person name="Lutzoni F."/>
            <person name="Magnuson J."/>
            <person name="Mondo S."/>
            <person name="Nolan M."/>
            <person name="Ohm R."/>
            <person name="Pangilinan J."/>
            <person name="Park H.-J."/>
            <person name="Ramirez L."/>
            <person name="Alfaro M."/>
            <person name="Sun H."/>
            <person name="Tritt A."/>
            <person name="Yoshinaga Y."/>
            <person name="Zwiers L.-H."/>
            <person name="Turgeon B."/>
            <person name="Goodwin S."/>
            <person name="Spatafora J."/>
            <person name="Crous P."/>
            <person name="Grigoriev I."/>
        </authorList>
    </citation>
    <scope>NUCLEOTIDE SEQUENCE</scope>
    <source>
        <strain evidence="1">CBS 675.92</strain>
    </source>
</reference>
<dbReference type="EMBL" id="ML976995">
    <property type="protein sequence ID" value="KAF1955294.1"/>
    <property type="molecule type" value="Genomic_DNA"/>
</dbReference>
<dbReference type="Proteomes" id="UP000800035">
    <property type="component" value="Unassembled WGS sequence"/>
</dbReference>
<dbReference type="AlphaFoldDB" id="A0A6A5TSP1"/>
<accession>A0A6A5TSP1</accession>
<protein>
    <submittedName>
        <fullName evidence="1">Uncharacterized protein</fullName>
    </submittedName>
</protein>
<sequence length="187" mass="19827">MSHPQTTDLSIFKDFPPALLGECFVASIQAQAIPDELIIARAGGENSPLSIAAEAVNKRADHITDKFKQVVPMYRDLLAVSHGSTRQCGISSPVYGKDVEGLVQKCTDATSSISGLFGSDGELDNERGAEKAVALFDMAPTIIKRLHASLHAVDSKLAEASVGLVLSTHRDAARLANIPALLGVTDY</sequence>